<dbReference type="Gene3D" id="3.40.390.10">
    <property type="entry name" value="Collagenase (Catalytic Domain)"/>
    <property type="match status" value="1"/>
</dbReference>
<dbReference type="PATRIC" id="fig|1189621.3.peg.2285"/>
<dbReference type="EMBL" id="AJYA01000023">
    <property type="protein sequence ID" value="EIM76150.1"/>
    <property type="molecule type" value="Genomic_DNA"/>
</dbReference>
<dbReference type="CDD" id="cd04276">
    <property type="entry name" value="ZnMc_MMP_like_2"/>
    <property type="match status" value="1"/>
</dbReference>
<accession>I5C2U8</accession>
<dbReference type="InterPro" id="IPR024079">
    <property type="entry name" value="MetalloPept_cat_dom_sf"/>
</dbReference>
<reference evidence="3 4" key="1">
    <citation type="submission" date="2012-05" db="EMBL/GenBank/DDBJ databases">
        <title>Genome sequence of Nitritalea halalkaliphila LW7.</title>
        <authorList>
            <person name="Jangir P.K."/>
            <person name="Singh A."/>
            <person name="Shivaji S."/>
            <person name="Sharma R."/>
        </authorList>
    </citation>
    <scope>NUCLEOTIDE SEQUENCE [LARGE SCALE GENOMIC DNA]</scope>
    <source>
        <strain evidence="3 4">LW7</strain>
    </source>
</reference>
<proteinExistence type="predicted"/>
<evidence type="ECO:0000259" key="2">
    <source>
        <dbReference type="Pfam" id="PF17148"/>
    </source>
</evidence>
<protein>
    <submittedName>
        <fullName evidence="3">Extracellular metal-dependent peptidase</fullName>
    </submittedName>
</protein>
<name>I5C2U8_9BACT</name>
<dbReference type="InterPro" id="IPR034032">
    <property type="entry name" value="Zn_MMP-like_bac"/>
</dbReference>
<evidence type="ECO:0000259" key="1">
    <source>
        <dbReference type="Pfam" id="PF16313"/>
    </source>
</evidence>
<comment type="caution">
    <text evidence="3">The sequence shown here is derived from an EMBL/GenBank/DDBJ whole genome shotgun (WGS) entry which is preliminary data.</text>
</comment>
<sequence length="803" mass="89586">MLYFFSAAAFGQQEKKALLEGFIPLEIERQAGKISLRIPQEFLEKEFLYVNSLAAGVGSNDLGLDRGQLGKTRVVAFQEAGKKLLLIEKNYGFRAYSDNPAELKAVEDAFAQSVVFGFDIAERSPDGSILVDATAFYLQDAHQVARKLTDANQGRYTVDASRSALHFPMVKNFPLNTEVESILTVSGEGKGSYIRSVSPDADHITVRQRHSFIALPDANYQPREFDPRSGYFHISYQDYSSPINSPLIKKYISRHRLEKKDPSAARSEAVKPIVYYVDRGTPEPIRSALIEGGNWWAEAFDAAGFVNAFRVELMPEGADPLDVRYHVIQWVHRATRGWSYGSSIRDPRTGEILKGHVSLGSLRVRQDFLIAQGLAQPYDAEHPDENPLLEMALARLRQLSAHEIGHTIGLAHAYASSPSNRASVMDYPYPLITLDAEGKPDFSNAYEQKIGAWDVWAIRYGYETVPEGQSESAHLKQLLEDTYADGHTFISDTDARHPSGSHPQAHLWDNGDNAAEELMRMLQIRKQKLATFSLNSIPDGTPEAQLEEVLVPLYLMHRYQLEATSKLIGGLDYTYKVKGDNQRIQARLDAATQKKALEAILASLQVEQLALPEFVLERIPPRPMGYGRNRETFPSRNGLNFDPFAPAENVLDLALGFLLESGRANRLHQQHLFEASLPSYQDVVDALSDALVARRYSATYADELQVLAEHKLVEHLERIAADPGSSPSVQAISRGKLQEIALIQTAEKKGSSETSLLALHRALIRDKVTHFLSEKMPVGRRSTLKVPDGAPIGSDEIFCDFDW</sequence>
<dbReference type="GO" id="GO:0008237">
    <property type="term" value="F:metallopeptidase activity"/>
    <property type="evidence" value="ECO:0007669"/>
    <property type="project" value="InterPro"/>
</dbReference>
<dbReference type="InterPro" id="IPR033413">
    <property type="entry name" value="DUF5117"/>
</dbReference>
<feature type="domain" description="EcxA zinc-binding" evidence="1">
    <location>
        <begin position="389"/>
        <end position="693"/>
    </location>
</feature>
<gene>
    <name evidence="3" type="ORF">A3SI_10964</name>
</gene>
<dbReference type="PANTHER" id="PTHR38478:SF1">
    <property type="entry name" value="ZINC DEPENDENT METALLOPROTEASE DOMAIN LIPOPROTEIN"/>
    <property type="match status" value="1"/>
</dbReference>
<feature type="domain" description="DUF5117" evidence="2">
    <location>
        <begin position="67"/>
        <end position="260"/>
    </location>
</feature>
<dbReference type="Pfam" id="PF17148">
    <property type="entry name" value="DUF5117"/>
    <property type="match status" value="1"/>
</dbReference>
<dbReference type="STRING" id="1189621.A3SI_10964"/>
<evidence type="ECO:0000313" key="4">
    <source>
        <dbReference type="Proteomes" id="UP000005551"/>
    </source>
</evidence>
<dbReference type="AlphaFoldDB" id="I5C2U8"/>
<dbReference type="PANTHER" id="PTHR38478">
    <property type="entry name" value="PEPTIDASE M1A AND M12B"/>
    <property type="match status" value="1"/>
</dbReference>
<evidence type="ECO:0000313" key="3">
    <source>
        <dbReference type="EMBL" id="EIM76150.1"/>
    </source>
</evidence>
<dbReference type="Proteomes" id="UP000005551">
    <property type="component" value="Unassembled WGS sequence"/>
</dbReference>
<organism evidence="3 4">
    <name type="scientific">Nitritalea halalkaliphila LW7</name>
    <dbReference type="NCBI Taxonomy" id="1189621"/>
    <lineage>
        <taxon>Bacteria</taxon>
        <taxon>Pseudomonadati</taxon>
        <taxon>Bacteroidota</taxon>
        <taxon>Cytophagia</taxon>
        <taxon>Cytophagales</taxon>
        <taxon>Cyclobacteriaceae</taxon>
        <taxon>Nitritalea</taxon>
    </lineage>
</organism>
<dbReference type="InterPro" id="IPR032534">
    <property type="entry name" value="EcxA_zinc-bd"/>
</dbReference>
<dbReference type="SUPFAM" id="SSF55486">
    <property type="entry name" value="Metalloproteases ('zincins'), catalytic domain"/>
    <property type="match status" value="1"/>
</dbReference>
<dbReference type="Pfam" id="PF16313">
    <property type="entry name" value="DUF4953"/>
    <property type="match status" value="1"/>
</dbReference>
<keyword evidence="4" id="KW-1185">Reference proteome</keyword>